<dbReference type="GO" id="GO:0005794">
    <property type="term" value="C:Golgi apparatus"/>
    <property type="evidence" value="ECO:0007669"/>
    <property type="project" value="TreeGrafter"/>
</dbReference>
<dbReference type="OMA" id="IKNCEAD"/>
<accession>A0A0N0P6M9</accession>
<dbReference type="AlphaFoldDB" id="A0A0N0P6M9"/>
<keyword evidence="4" id="KW-0449">Lipoprotein</keyword>
<dbReference type="Pfam" id="PF09742">
    <property type="entry name" value="Dymeclin"/>
    <property type="match status" value="1"/>
</dbReference>
<dbReference type="Proteomes" id="UP000038009">
    <property type="component" value="Unassembled WGS sequence"/>
</dbReference>
<keyword evidence="7" id="KW-1185">Reference proteome</keyword>
<dbReference type="OrthoDB" id="10253409at2759"/>
<feature type="compositionally biased region" description="Basic and acidic residues" evidence="5">
    <location>
        <begin position="734"/>
        <end position="746"/>
    </location>
</feature>
<organism evidence="6 7">
    <name type="scientific">Leptomonas seymouri</name>
    <dbReference type="NCBI Taxonomy" id="5684"/>
    <lineage>
        <taxon>Eukaryota</taxon>
        <taxon>Discoba</taxon>
        <taxon>Euglenozoa</taxon>
        <taxon>Kinetoplastea</taxon>
        <taxon>Metakinetoplastina</taxon>
        <taxon>Trypanosomatida</taxon>
        <taxon>Trypanosomatidae</taxon>
        <taxon>Leishmaniinae</taxon>
        <taxon>Leptomonas</taxon>
    </lineage>
</organism>
<evidence type="ECO:0000256" key="5">
    <source>
        <dbReference type="SAM" id="MobiDB-lite"/>
    </source>
</evidence>
<feature type="region of interest" description="Disordered" evidence="5">
    <location>
        <begin position="727"/>
        <end position="746"/>
    </location>
</feature>
<evidence type="ECO:0000313" key="6">
    <source>
        <dbReference type="EMBL" id="KPI87826.1"/>
    </source>
</evidence>
<feature type="region of interest" description="Disordered" evidence="5">
    <location>
        <begin position="303"/>
        <end position="322"/>
    </location>
</feature>
<dbReference type="EMBL" id="LJSK01000072">
    <property type="protein sequence ID" value="KPI87826.1"/>
    <property type="molecule type" value="Genomic_DNA"/>
</dbReference>
<gene>
    <name evidence="6" type="ORF">ABL78_3053</name>
</gene>
<dbReference type="VEuPathDB" id="TriTrypDB:Lsey_0072_0030"/>
<evidence type="ECO:0000256" key="4">
    <source>
        <dbReference type="ARBA" id="ARBA00023288"/>
    </source>
</evidence>
<dbReference type="GO" id="GO:0007030">
    <property type="term" value="P:Golgi organization"/>
    <property type="evidence" value="ECO:0007669"/>
    <property type="project" value="TreeGrafter"/>
</dbReference>
<dbReference type="PANTHER" id="PTHR12895:SF9">
    <property type="entry name" value="DYMECLIN"/>
    <property type="match status" value="1"/>
</dbReference>
<feature type="region of interest" description="Disordered" evidence="5">
    <location>
        <begin position="600"/>
        <end position="621"/>
    </location>
</feature>
<name>A0A0N0P6M9_LEPSE</name>
<proteinExistence type="inferred from homology"/>
<dbReference type="InterPro" id="IPR019142">
    <property type="entry name" value="Dymeclin"/>
</dbReference>
<protein>
    <recommendedName>
        <fullName evidence="2">Dymeclin</fullName>
    </recommendedName>
</protein>
<evidence type="ECO:0000256" key="2">
    <source>
        <dbReference type="ARBA" id="ARBA00015736"/>
    </source>
</evidence>
<evidence type="ECO:0000256" key="1">
    <source>
        <dbReference type="ARBA" id="ARBA00010603"/>
    </source>
</evidence>
<keyword evidence="3" id="KW-0519">Myristate</keyword>
<sequence>MGAAQRKEASAYFTQALSAATPPDADGFLAKVKEFECHLCGGSELSGVAQPIAIATLNAGAAITTSAPDATVAHRGQLRWLLQLCTKALRGVLGNPNETVDATTPALLHLTELLLRHVLRLTKAQSAALVAILESGGCEQEAVGGESSARAANAATSSSNDYLKEDAAASLCETCFTVLIHVRVSQSTVMLHLEVLRLLLTMTSTALHHSTEFCEDTMDLFTELMISSPQLSKLLDALLRVVVDWGKSEWCTQAPLLYHEGCQPSIRNFFQVFGGSTGGATGRLGKSSVPYVLEVEMSYGASPAHPASGESTGGAGSTGGPKNPASVLRSSCSCWEQLGRHAAALLCVLVIHQKGGGRNPALEYIAAIRDGEPVTYVQLLSAVRWKIATFPEISILMYVLLHDHQQFLRVVLSQDAALLLSTVQRLLEVTYRTCKDTTRPGPWTSSGNGSTTAAGTVLTPAEDPLQPAVLGRLVYHHRTFSYPFINFMSSTLLLLITQDCVVDRLMCNTPCLPGHLLERYDVNAPVGALAIVVLTLGITKGLNERNEALISVFAPCFVNLAPYLHDMDSYAAQRVAGLLTLVLKKIHRSSALLKAATAAGTPKAGEQTRSPPSSSASGVPSAEEVTALEEMLAMFLRQLRTIVEGVEALLRGAHRRNESLIYELLYSRDKIIDEVEAAVAAGIPSAVPTKQLLAGIVEMIKNCEADIASADVGQSPQEIIDILRRGQHQGSGAVDKDEGADGSNKDKSLQEAMRVPGGAGALGGAGNGSPSVAVSSTGAPHSHGLDRRGPDRASIDLVYSYEESPHSYDFFGPFIWSTLLSAARAPGAALWCHRSSELALFPH</sequence>
<dbReference type="PANTHER" id="PTHR12895">
    <property type="entry name" value="DYMECLIN"/>
    <property type="match status" value="1"/>
</dbReference>
<comment type="similarity">
    <text evidence="1">Belongs to the dymeclin family.</text>
</comment>
<feature type="compositionally biased region" description="Gly residues" evidence="5">
    <location>
        <begin position="757"/>
        <end position="767"/>
    </location>
</feature>
<evidence type="ECO:0000313" key="7">
    <source>
        <dbReference type="Proteomes" id="UP000038009"/>
    </source>
</evidence>
<feature type="compositionally biased region" description="Polar residues" evidence="5">
    <location>
        <begin position="769"/>
        <end position="779"/>
    </location>
</feature>
<feature type="region of interest" description="Disordered" evidence="5">
    <location>
        <begin position="756"/>
        <end position="789"/>
    </location>
</feature>
<reference evidence="6 7" key="1">
    <citation type="journal article" date="2015" name="PLoS Pathog.">
        <title>Leptomonas seymouri: Adaptations to the Dixenous Life Cycle Analyzed by Genome Sequencing, Transcriptome Profiling and Co-infection with Leishmania donovani.</title>
        <authorList>
            <person name="Kraeva N."/>
            <person name="Butenko A."/>
            <person name="Hlavacova J."/>
            <person name="Kostygov A."/>
            <person name="Myskova J."/>
            <person name="Grybchuk D."/>
            <person name="Lestinova T."/>
            <person name="Votypka J."/>
            <person name="Volf P."/>
            <person name="Opperdoes F."/>
            <person name="Flegontov P."/>
            <person name="Lukes J."/>
            <person name="Yurchenko V."/>
        </authorList>
    </citation>
    <scope>NUCLEOTIDE SEQUENCE [LARGE SCALE GENOMIC DNA]</scope>
    <source>
        <strain evidence="6 7">ATCC 30220</strain>
    </source>
</reference>
<evidence type="ECO:0000256" key="3">
    <source>
        <dbReference type="ARBA" id="ARBA00022707"/>
    </source>
</evidence>
<comment type="caution">
    <text evidence="6">The sequence shown here is derived from an EMBL/GenBank/DDBJ whole genome shotgun (WGS) entry which is preliminary data.</text>
</comment>